<dbReference type="CDD" id="cd00082">
    <property type="entry name" value="HisKA"/>
    <property type="match status" value="1"/>
</dbReference>
<evidence type="ECO:0000256" key="14">
    <source>
        <dbReference type="ARBA" id="ARBA00058004"/>
    </source>
</evidence>
<keyword evidence="11 19" id="KW-1133">Transmembrane helix</keyword>
<feature type="domain" description="Histidine kinase" evidence="20">
    <location>
        <begin position="839"/>
        <end position="1060"/>
    </location>
</feature>
<gene>
    <name evidence="25" type="ORF">G3580_19430</name>
</gene>
<dbReference type="InterPro" id="IPR036890">
    <property type="entry name" value="HATPase_C_sf"/>
</dbReference>
<evidence type="ECO:0000256" key="2">
    <source>
        <dbReference type="ARBA" id="ARBA00004651"/>
    </source>
</evidence>
<keyword evidence="13 19" id="KW-0472">Membrane</keyword>
<protein>
    <recommendedName>
        <fullName evidence="15">Virulence sensor protein BvgS</fullName>
        <ecNumber evidence="3">2.7.13.3</ecNumber>
    </recommendedName>
</protein>
<dbReference type="SMART" id="SM00086">
    <property type="entry name" value="PAC"/>
    <property type="match status" value="3"/>
</dbReference>
<evidence type="ECO:0000256" key="7">
    <source>
        <dbReference type="ARBA" id="ARBA00022692"/>
    </source>
</evidence>
<dbReference type="PROSITE" id="PS50109">
    <property type="entry name" value="HIS_KIN"/>
    <property type="match status" value="1"/>
</dbReference>
<dbReference type="InterPro" id="IPR036097">
    <property type="entry name" value="HisK_dim/P_sf"/>
</dbReference>
<dbReference type="Pfam" id="PF00989">
    <property type="entry name" value="PAS"/>
    <property type="match status" value="1"/>
</dbReference>
<dbReference type="PRINTS" id="PR00344">
    <property type="entry name" value="BCTRLSENSOR"/>
</dbReference>
<dbReference type="InterPro" id="IPR001789">
    <property type="entry name" value="Sig_transdc_resp-reg_receiver"/>
</dbReference>
<evidence type="ECO:0000256" key="3">
    <source>
        <dbReference type="ARBA" id="ARBA00012438"/>
    </source>
</evidence>
<dbReference type="Pfam" id="PF00512">
    <property type="entry name" value="HisKA"/>
    <property type="match status" value="1"/>
</dbReference>
<evidence type="ECO:0000256" key="17">
    <source>
        <dbReference type="PROSITE-ProRule" id="PRU00169"/>
    </source>
</evidence>
<dbReference type="SUPFAM" id="SSF55874">
    <property type="entry name" value="ATPase domain of HSP90 chaperone/DNA topoisomerase II/histidine kinase"/>
    <property type="match status" value="1"/>
</dbReference>
<dbReference type="PROSITE" id="PS50110">
    <property type="entry name" value="RESPONSE_REGULATORY"/>
    <property type="match status" value="2"/>
</dbReference>
<comment type="function">
    <text evidence="14">Member of the two-component regulatory system BvgS/BvgA. Phosphorylates BvgA via a four-step phosphorelay in response to environmental signals.</text>
</comment>
<dbReference type="Proteomes" id="UP000501991">
    <property type="component" value="Chromosome"/>
</dbReference>
<evidence type="ECO:0000256" key="5">
    <source>
        <dbReference type="ARBA" id="ARBA00022553"/>
    </source>
</evidence>
<dbReference type="CDD" id="cd16922">
    <property type="entry name" value="HATPase_EvgS-ArcB-TorS-like"/>
    <property type="match status" value="1"/>
</dbReference>
<dbReference type="Pfam" id="PF08448">
    <property type="entry name" value="PAS_4"/>
    <property type="match status" value="1"/>
</dbReference>
<keyword evidence="9" id="KW-0418">Kinase</keyword>
<dbReference type="SMART" id="SM00073">
    <property type="entry name" value="HPT"/>
    <property type="match status" value="1"/>
</dbReference>
<feature type="domain" description="PAC" evidence="23">
    <location>
        <begin position="769"/>
        <end position="821"/>
    </location>
</feature>
<evidence type="ECO:0000256" key="18">
    <source>
        <dbReference type="SAM" id="Coils"/>
    </source>
</evidence>
<feature type="transmembrane region" description="Helical" evidence="19">
    <location>
        <begin position="20"/>
        <end position="42"/>
    </location>
</feature>
<dbReference type="SMART" id="SM00091">
    <property type="entry name" value="PAS"/>
    <property type="match status" value="3"/>
</dbReference>
<dbReference type="InterPro" id="IPR013767">
    <property type="entry name" value="PAS_fold"/>
</dbReference>
<dbReference type="InterPro" id="IPR000014">
    <property type="entry name" value="PAS"/>
</dbReference>
<accession>A0A6C1B7Z6</accession>
<dbReference type="InterPro" id="IPR001610">
    <property type="entry name" value="PAC"/>
</dbReference>
<feature type="domain" description="Response regulatory" evidence="21">
    <location>
        <begin position="1222"/>
        <end position="1341"/>
    </location>
</feature>
<keyword evidence="8" id="KW-0547">Nucleotide-binding</keyword>
<keyword evidence="26" id="KW-1185">Reference proteome</keyword>
<dbReference type="SUPFAM" id="SSF52172">
    <property type="entry name" value="CheY-like"/>
    <property type="match status" value="2"/>
</dbReference>
<name>A0A6C1B7Z6_9RHOO</name>
<feature type="coiled-coil region" evidence="18">
    <location>
        <begin position="415"/>
        <end position="446"/>
    </location>
</feature>
<dbReference type="CDD" id="cd00130">
    <property type="entry name" value="PAS"/>
    <property type="match status" value="3"/>
</dbReference>
<dbReference type="GO" id="GO:0006355">
    <property type="term" value="P:regulation of DNA-templated transcription"/>
    <property type="evidence" value="ECO:0007669"/>
    <property type="project" value="InterPro"/>
</dbReference>
<evidence type="ECO:0000256" key="10">
    <source>
        <dbReference type="ARBA" id="ARBA00022840"/>
    </source>
</evidence>
<dbReference type="InterPro" id="IPR000700">
    <property type="entry name" value="PAS-assoc_C"/>
</dbReference>
<dbReference type="Gene3D" id="3.30.450.20">
    <property type="entry name" value="PAS domain"/>
    <property type="match status" value="5"/>
</dbReference>
<evidence type="ECO:0000313" key="26">
    <source>
        <dbReference type="Proteomes" id="UP000501991"/>
    </source>
</evidence>
<keyword evidence="7 19" id="KW-0812">Transmembrane</keyword>
<dbReference type="SUPFAM" id="SSF47384">
    <property type="entry name" value="Homodimeric domain of signal transducing histidine kinase"/>
    <property type="match status" value="1"/>
</dbReference>
<dbReference type="SMART" id="SM00388">
    <property type="entry name" value="HisKA"/>
    <property type="match status" value="1"/>
</dbReference>
<dbReference type="PROSITE" id="PS50113">
    <property type="entry name" value="PAC"/>
    <property type="match status" value="3"/>
</dbReference>
<dbReference type="SUPFAM" id="SSF55785">
    <property type="entry name" value="PYP-like sensor domain (PAS domain)"/>
    <property type="match status" value="3"/>
</dbReference>
<evidence type="ECO:0000259" key="23">
    <source>
        <dbReference type="PROSITE" id="PS50113"/>
    </source>
</evidence>
<dbReference type="InterPro" id="IPR011006">
    <property type="entry name" value="CheY-like_superfamily"/>
</dbReference>
<dbReference type="PROSITE" id="PS50894">
    <property type="entry name" value="HPT"/>
    <property type="match status" value="1"/>
</dbReference>
<organism evidence="25 26">
    <name type="scientific">Nitrogeniibacter mangrovi</name>
    <dbReference type="NCBI Taxonomy" id="2016596"/>
    <lineage>
        <taxon>Bacteria</taxon>
        <taxon>Pseudomonadati</taxon>
        <taxon>Pseudomonadota</taxon>
        <taxon>Betaproteobacteria</taxon>
        <taxon>Rhodocyclales</taxon>
        <taxon>Zoogloeaceae</taxon>
        <taxon>Nitrogeniibacter</taxon>
    </lineage>
</organism>
<keyword evidence="10" id="KW-0067">ATP-binding</keyword>
<dbReference type="CDD" id="cd17546">
    <property type="entry name" value="REC_hyHK_CKI1_RcsC-like"/>
    <property type="match status" value="2"/>
</dbReference>
<sequence>MTETPEPKPRRRASLVTALLGQFASVIGLCFLVFGAALYTLIIAPTMGELAQNEVKQAAQEVGVRLRRDVHQIEQLLLTAAQWGQAGLLEATDAYAFDRLMRPILENDPRLSTALYARDDGSEIMLLEQPGGRWINRLTAAAGTPDRHRWLTWRENDPLPSEETRPSDYDPRRRPWFEGALSSEADLQPHWTAPYQFFTTKDPGITISTRWHDSEGATRVLAMDVLLADLSRITTAMAVGTRGGVAVFTADGKVLGLPRFPRFADPAAIRSAVFQPVDALDIDFLQRGVAAWHQGGMQAGSVVFTAEALTWRGQFVPIDLGGQALWIGAFAPEADFIPARARDLWIFVGLLAGVIALGVLMAMRFAGRVRQPLRALVAQSERIGRLELAPGAPIEARWHELATLVDSQNRTRSLLARAKTSLDQAREKLEEKVAARTTELAQKQAALADQLLFVQILIDAVPNPIFYKGPDGRFLGCNKAYETTFGTTRAYLQGKTVLELEYLPAADRVAYHDEDMRVIAEAGNVQKELRLPFADGVVHDTLYWVSGFRLSNGQSGGLLGIVVDITETKQAERRARDAEAQLRTILESSPIAVVISNFAGMPVFVNSRACEMAGIDHAQFMRQPVAQRFADPAQRDQAMTLLEAGAEVRDLEVTLRHADGDPRWALLTLERSRLGDEPVVIGWTYDITPLKQVEHDLRKLSLAVEQSPVMIVITRPDGQVQYVNPHFTKLTGYRLEDITTDLPDIFDAQGNATDVFATLWNTLRAGRVWHQECQSRKKGGEHFWVSMAVSALTDAQGLITHCVWVLEDVSARKATETALRRAKRMAEEAAQAKARFLANMSHEIRTPMNAIIGLSHLCLDTELNDTQHDYVRKIQQAGQSLLRVINDILDFSRIEAGRIEIEAVDFSLDEVLGNVATLVAQRAQEKQLELLLDVAPDIPPRLVGDPHRLGQVLTNLLGNAVKFTEHGEVRLSVSPVRRQSGRIELAFAVSDTGVGMSVEQRSRLFEAFAQADGSTSRKYGGSGLGLSICRHLVELMGGHIGVESQPGAGSTFRFSLGFGVHGEAHAPRLPGRLHGLRVLVVDDHPAAREVLCGMLSAMPFRTEAVASAQAALTAIAAADADAPFGLVLMDWRMPGIDGLEATRRIKHDPDLTHPPVVILVTAFGTAELAADAARVGADAQLFKPVTASSLIDAIMHAYGLERAMAALPAPPADAAVRLDGMRVLVVEDNDINQQIARTLLESRGARVEIATDGQAAVDRLEDTSVAGFDAVLMDLQMPGLDGFEATRLLRAQPRFAQLPIIAMTAHAMAEERERCLLAGMNDHVAKPIDPAHLFATLARWRGGPSGAAADAAPATTTLPSIEGIDLDAGLRRMGGDEGLYLRLLRQFAQTQGDTPARIADQIAQGQVDGAEHAAHTLCGLAANIGAGALAAAAAQVETALRRGETDADALERMQAHMATLVEAIRTRLPVPRAPERPRERTTANASTIVGELTRLLRAADGEANAYFSQVRADLIDCLGEAAVGEMAQAIQVYDFDRAAGILSHTLGETPARDPNP</sequence>
<dbReference type="GO" id="GO:0005524">
    <property type="term" value="F:ATP binding"/>
    <property type="evidence" value="ECO:0007669"/>
    <property type="project" value="UniProtKB-KW"/>
</dbReference>
<feature type="coiled-coil region" evidence="18">
    <location>
        <begin position="812"/>
        <end position="839"/>
    </location>
</feature>
<dbReference type="InterPro" id="IPR005467">
    <property type="entry name" value="His_kinase_dom"/>
</dbReference>
<evidence type="ECO:0000259" key="21">
    <source>
        <dbReference type="PROSITE" id="PS50110"/>
    </source>
</evidence>
<evidence type="ECO:0000256" key="8">
    <source>
        <dbReference type="ARBA" id="ARBA00022741"/>
    </source>
</evidence>
<dbReference type="Gene3D" id="1.10.287.130">
    <property type="match status" value="1"/>
</dbReference>
<feature type="domain" description="PAS" evidence="22">
    <location>
        <begin position="696"/>
        <end position="738"/>
    </location>
</feature>
<dbReference type="Pfam" id="PF00072">
    <property type="entry name" value="Response_reg"/>
    <property type="match status" value="2"/>
</dbReference>
<evidence type="ECO:0000256" key="15">
    <source>
        <dbReference type="ARBA" id="ARBA00070152"/>
    </source>
</evidence>
<evidence type="ECO:0000256" key="16">
    <source>
        <dbReference type="PROSITE-ProRule" id="PRU00110"/>
    </source>
</evidence>
<dbReference type="SUPFAM" id="SSF47226">
    <property type="entry name" value="Histidine-containing phosphotransfer domain, HPT domain"/>
    <property type="match status" value="1"/>
</dbReference>
<dbReference type="Gene3D" id="3.40.50.2300">
    <property type="match status" value="2"/>
</dbReference>
<dbReference type="PANTHER" id="PTHR45339">
    <property type="entry name" value="HYBRID SIGNAL TRANSDUCTION HISTIDINE KINASE J"/>
    <property type="match status" value="1"/>
</dbReference>
<evidence type="ECO:0000256" key="19">
    <source>
        <dbReference type="SAM" id="Phobius"/>
    </source>
</evidence>
<feature type="domain" description="PAS" evidence="22">
    <location>
        <begin position="578"/>
        <end position="649"/>
    </location>
</feature>
<dbReference type="KEGG" id="azq:G3580_19430"/>
<dbReference type="FunFam" id="3.30.565.10:FF:000010">
    <property type="entry name" value="Sensor histidine kinase RcsC"/>
    <property type="match status" value="1"/>
</dbReference>
<dbReference type="InterPro" id="IPR013656">
    <property type="entry name" value="PAS_4"/>
</dbReference>
<dbReference type="GO" id="GO:0000155">
    <property type="term" value="F:phosphorelay sensor kinase activity"/>
    <property type="evidence" value="ECO:0007669"/>
    <property type="project" value="InterPro"/>
</dbReference>
<dbReference type="InterPro" id="IPR036641">
    <property type="entry name" value="HPT_dom_sf"/>
</dbReference>
<evidence type="ECO:0000256" key="9">
    <source>
        <dbReference type="ARBA" id="ARBA00022777"/>
    </source>
</evidence>
<keyword evidence="12" id="KW-0902">Two-component regulatory system</keyword>
<dbReference type="PROSITE" id="PS50112">
    <property type="entry name" value="PAS"/>
    <property type="match status" value="2"/>
</dbReference>
<dbReference type="Gene3D" id="3.30.565.10">
    <property type="entry name" value="Histidine kinase-like ATPase, C-terminal domain"/>
    <property type="match status" value="1"/>
</dbReference>
<evidence type="ECO:0000256" key="1">
    <source>
        <dbReference type="ARBA" id="ARBA00000085"/>
    </source>
</evidence>
<evidence type="ECO:0000256" key="13">
    <source>
        <dbReference type="ARBA" id="ARBA00023136"/>
    </source>
</evidence>
<keyword evidence="5 17" id="KW-0597">Phosphoprotein</keyword>
<dbReference type="Pfam" id="PF13426">
    <property type="entry name" value="PAS_9"/>
    <property type="match status" value="1"/>
</dbReference>
<dbReference type="PANTHER" id="PTHR45339:SF1">
    <property type="entry name" value="HYBRID SIGNAL TRANSDUCTION HISTIDINE KINASE J"/>
    <property type="match status" value="1"/>
</dbReference>
<dbReference type="EMBL" id="CP048836">
    <property type="protein sequence ID" value="QID19597.1"/>
    <property type="molecule type" value="Genomic_DNA"/>
</dbReference>
<comment type="catalytic activity">
    <reaction evidence="1">
        <text>ATP + protein L-histidine = ADP + protein N-phospho-L-histidine.</text>
        <dbReference type="EC" id="2.7.13.3"/>
    </reaction>
</comment>
<feature type="transmembrane region" description="Helical" evidence="19">
    <location>
        <begin position="344"/>
        <end position="366"/>
    </location>
</feature>
<reference evidence="25 26" key="1">
    <citation type="submission" date="2020-02" db="EMBL/GenBank/DDBJ databases">
        <title>Nitrogenibacter mangrovi gen. nov., sp. nov. isolated from mangrove sediment, a denitrifying betaproteobacterium.</title>
        <authorList>
            <person name="Liao H."/>
            <person name="Tian Y."/>
        </authorList>
    </citation>
    <scope>NUCLEOTIDE SEQUENCE [LARGE SCALE GENOMIC DNA]</scope>
    <source>
        <strain evidence="25 26">M9-3-2</strain>
    </source>
</reference>
<dbReference type="InterPro" id="IPR004358">
    <property type="entry name" value="Sig_transdc_His_kin-like_C"/>
</dbReference>
<dbReference type="InterPro" id="IPR008207">
    <property type="entry name" value="Sig_transdc_His_kin_Hpt_dom"/>
</dbReference>
<feature type="domain" description="PAC" evidence="23">
    <location>
        <begin position="525"/>
        <end position="577"/>
    </location>
</feature>
<comment type="subcellular location">
    <subcellularLocation>
        <location evidence="2">Cell membrane</location>
        <topology evidence="2">Multi-pass membrane protein</topology>
    </subcellularLocation>
</comment>
<dbReference type="NCBIfam" id="TIGR00229">
    <property type="entry name" value="sensory_box"/>
    <property type="match status" value="3"/>
</dbReference>
<dbReference type="GO" id="GO:0005886">
    <property type="term" value="C:plasma membrane"/>
    <property type="evidence" value="ECO:0007669"/>
    <property type="project" value="UniProtKB-SubCell"/>
</dbReference>
<evidence type="ECO:0000256" key="4">
    <source>
        <dbReference type="ARBA" id="ARBA00022475"/>
    </source>
</evidence>
<evidence type="ECO:0000259" key="24">
    <source>
        <dbReference type="PROSITE" id="PS50894"/>
    </source>
</evidence>
<proteinExistence type="predicted"/>
<dbReference type="Pfam" id="PF02518">
    <property type="entry name" value="HATPase_c"/>
    <property type="match status" value="1"/>
</dbReference>
<dbReference type="InterPro" id="IPR003661">
    <property type="entry name" value="HisK_dim/P_dom"/>
</dbReference>
<keyword evidence="4" id="KW-1003">Cell membrane</keyword>
<feature type="modified residue" description="4-aspartylphosphate" evidence="17">
    <location>
        <position position="1274"/>
    </location>
</feature>
<feature type="modified residue" description="Phosphohistidine" evidence="16">
    <location>
        <position position="1415"/>
    </location>
</feature>
<feature type="domain" description="PAC" evidence="23">
    <location>
        <begin position="649"/>
        <end position="699"/>
    </location>
</feature>
<keyword evidence="18" id="KW-0175">Coiled coil</keyword>
<dbReference type="RefSeq" id="WP_173768365.1">
    <property type="nucleotide sequence ID" value="NZ_CP048836.1"/>
</dbReference>
<feature type="domain" description="HPt" evidence="24">
    <location>
        <begin position="1376"/>
        <end position="1467"/>
    </location>
</feature>
<evidence type="ECO:0000256" key="6">
    <source>
        <dbReference type="ARBA" id="ARBA00022679"/>
    </source>
</evidence>
<dbReference type="FunFam" id="1.10.287.130:FF:000003">
    <property type="entry name" value="Histidine kinase"/>
    <property type="match status" value="1"/>
</dbReference>
<dbReference type="InterPro" id="IPR003594">
    <property type="entry name" value="HATPase_dom"/>
</dbReference>
<feature type="modified residue" description="4-aspartylphosphate" evidence="17">
    <location>
        <position position="1130"/>
    </location>
</feature>
<dbReference type="EC" id="2.7.13.3" evidence="3"/>
<feature type="domain" description="Response regulatory" evidence="21">
    <location>
        <begin position="1077"/>
        <end position="1198"/>
    </location>
</feature>
<dbReference type="SMART" id="SM00387">
    <property type="entry name" value="HATPase_c"/>
    <property type="match status" value="1"/>
</dbReference>
<dbReference type="Gene3D" id="1.20.120.160">
    <property type="entry name" value="HPT domain"/>
    <property type="match status" value="1"/>
</dbReference>
<dbReference type="Pfam" id="PF01627">
    <property type="entry name" value="Hpt"/>
    <property type="match status" value="1"/>
</dbReference>
<evidence type="ECO:0000259" key="20">
    <source>
        <dbReference type="PROSITE" id="PS50109"/>
    </source>
</evidence>
<evidence type="ECO:0000256" key="12">
    <source>
        <dbReference type="ARBA" id="ARBA00023012"/>
    </source>
</evidence>
<evidence type="ECO:0000313" key="25">
    <source>
        <dbReference type="EMBL" id="QID19597.1"/>
    </source>
</evidence>
<evidence type="ECO:0000259" key="22">
    <source>
        <dbReference type="PROSITE" id="PS50112"/>
    </source>
</evidence>
<keyword evidence="6" id="KW-0808">Transferase</keyword>
<dbReference type="InterPro" id="IPR035965">
    <property type="entry name" value="PAS-like_dom_sf"/>
</dbReference>
<evidence type="ECO:0000256" key="11">
    <source>
        <dbReference type="ARBA" id="ARBA00022989"/>
    </source>
</evidence>
<dbReference type="SMART" id="SM00448">
    <property type="entry name" value="REC"/>
    <property type="match status" value="2"/>
</dbReference>